<proteinExistence type="predicted"/>
<dbReference type="Gene3D" id="3.40.50.1860">
    <property type="match status" value="1"/>
</dbReference>
<dbReference type="InterPro" id="IPR010843">
    <property type="entry name" value="Uncharacterised_AroM"/>
</dbReference>
<gene>
    <name evidence="1" type="ORF">HMPREF1476_00630</name>
</gene>
<comment type="caution">
    <text evidence="1">The sequence shown here is derived from an EMBL/GenBank/DDBJ whole genome shotgun (WGS) entry which is preliminary data.</text>
</comment>
<keyword evidence="2" id="KW-1185">Reference proteome</keyword>
<dbReference type="PATRIC" id="fig|1203554.3.peg.617"/>
<dbReference type="eggNOG" id="COG4126">
    <property type="taxonomic scope" value="Bacteria"/>
</dbReference>
<dbReference type="AlphaFoldDB" id="S3BHD1"/>
<name>S3BHD1_9BURK</name>
<accession>S3BHD1</accession>
<dbReference type="NCBIfam" id="NF007788">
    <property type="entry name" value="PRK10481.1"/>
    <property type="match status" value="1"/>
</dbReference>
<dbReference type="STRING" id="1203554.HMPREF1476_00630"/>
<dbReference type="Proteomes" id="UP000014400">
    <property type="component" value="Unassembled WGS sequence"/>
</dbReference>
<sequence>MKKFATLTIGQAPRPDLAPVFNAIAPAGTEVVHAGCLDGLTKAEVDKQFAPVESEGLLTSRMLDGTAVVLGKSAVRKALQEKIHQLEKAGCSPIVLLCTGEFEGLTTEKVRLIEPDRLLPPVFAALLNPLQVGVMVPLIEQAQSELNKWKGLDKPPVFAAASPYTASKEELQEAARKLAHQGAEVIVLDCMGYSKTLRDICAEAVDVPVIASSTMIAELTANLL</sequence>
<reference evidence="1 2" key="1">
    <citation type="submission" date="2013-04" db="EMBL/GenBank/DDBJ databases">
        <title>The Genome Sequence of Sutterella wadsworthensis HGA0223.</title>
        <authorList>
            <consortium name="The Broad Institute Genomics Platform"/>
            <person name="Earl A."/>
            <person name="Ward D."/>
            <person name="Feldgarden M."/>
            <person name="Gevers D."/>
            <person name="Schmidt T.M."/>
            <person name="Dover J."/>
            <person name="Dai D."/>
            <person name="Walker B."/>
            <person name="Young S."/>
            <person name="Zeng Q."/>
            <person name="Gargeya S."/>
            <person name="Fitzgerald M."/>
            <person name="Haas B."/>
            <person name="Abouelleil A."/>
            <person name="Allen A.W."/>
            <person name="Alvarado L."/>
            <person name="Arachchi H.M."/>
            <person name="Berlin A.M."/>
            <person name="Chapman S.B."/>
            <person name="Gainer-Dewar J."/>
            <person name="Goldberg J."/>
            <person name="Griggs A."/>
            <person name="Gujja S."/>
            <person name="Hansen M."/>
            <person name="Howarth C."/>
            <person name="Imamovic A."/>
            <person name="Ireland A."/>
            <person name="Larimer J."/>
            <person name="McCowan C."/>
            <person name="Murphy C."/>
            <person name="Pearson M."/>
            <person name="Poon T.W."/>
            <person name="Priest M."/>
            <person name="Roberts A."/>
            <person name="Saif S."/>
            <person name="Shea T."/>
            <person name="Sisk P."/>
            <person name="Sykes S."/>
            <person name="Wortman J."/>
            <person name="Nusbaum C."/>
            <person name="Birren B."/>
        </authorList>
    </citation>
    <scope>NUCLEOTIDE SEQUENCE [LARGE SCALE GENOMIC DNA]</scope>
    <source>
        <strain evidence="1 2">HGA0223</strain>
    </source>
</reference>
<protein>
    <recommendedName>
        <fullName evidence="3">AroM protein</fullName>
    </recommendedName>
</protein>
<evidence type="ECO:0000313" key="1">
    <source>
        <dbReference type="EMBL" id="EPD99826.1"/>
    </source>
</evidence>
<dbReference type="EMBL" id="ATCF01000012">
    <property type="protein sequence ID" value="EPD99826.1"/>
    <property type="molecule type" value="Genomic_DNA"/>
</dbReference>
<dbReference type="GO" id="GO:0016855">
    <property type="term" value="F:racemase and epimerase activity, acting on amino acids and derivatives"/>
    <property type="evidence" value="ECO:0007669"/>
    <property type="project" value="InterPro"/>
</dbReference>
<evidence type="ECO:0000313" key="2">
    <source>
        <dbReference type="Proteomes" id="UP000014400"/>
    </source>
</evidence>
<dbReference type="Pfam" id="PF07302">
    <property type="entry name" value="AroM"/>
    <property type="match status" value="1"/>
</dbReference>
<organism evidence="1 2">
    <name type="scientific">Sutterella wadsworthensis HGA0223</name>
    <dbReference type="NCBI Taxonomy" id="1203554"/>
    <lineage>
        <taxon>Bacteria</taxon>
        <taxon>Pseudomonadati</taxon>
        <taxon>Pseudomonadota</taxon>
        <taxon>Betaproteobacteria</taxon>
        <taxon>Burkholderiales</taxon>
        <taxon>Sutterellaceae</taxon>
        <taxon>Sutterella</taxon>
    </lineage>
</organism>
<dbReference type="RefSeq" id="WP_016473989.1">
    <property type="nucleotide sequence ID" value="NZ_KE150480.1"/>
</dbReference>
<dbReference type="HOGENOM" id="CLU_077346_0_0_4"/>
<dbReference type="InterPro" id="IPR001920">
    <property type="entry name" value="Asp/Glu_race"/>
</dbReference>
<evidence type="ECO:0008006" key="3">
    <source>
        <dbReference type="Google" id="ProtNLM"/>
    </source>
</evidence>